<evidence type="ECO:0000259" key="10">
    <source>
        <dbReference type="PROSITE" id="PS50901"/>
    </source>
</evidence>
<feature type="region of interest" description="Disordered" evidence="8">
    <location>
        <begin position="223"/>
        <end position="295"/>
    </location>
</feature>
<reference evidence="11 12" key="1">
    <citation type="submission" date="2020-02" db="EMBL/GenBank/DDBJ databases">
        <title>Bacillus aquiflavi sp. nov., isolated from yellow water of strong flavor Chinese baijiu in Yibin region of China.</title>
        <authorList>
            <person name="Xie J."/>
        </authorList>
    </citation>
    <scope>NUCLEOTIDE SEQUENCE [LARGE SCALE GENOMIC DNA]</scope>
    <source>
        <strain evidence="11 12">SA4</strain>
    </source>
</reference>
<keyword evidence="5 7" id="KW-0067">ATP-binding</keyword>
<dbReference type="AlphaFoldDB" id="A0A6M0Q1I6"/>
<feature type="transmembrane region" description="Helical" evidence="9">
    <location>
        <begin position="140"/>
        <end position="157"/>
    </location>
</feature>
<comment type="subcellular location">
    <subcellularLocation>
        <location evidence="1">Membrane</location>
        <topology evidence="1">Multi-pass membrane protein</topology>
    </subcellularLocation>
</comment>
<dbReference type="GO" id="GO:0003677">
    <property type="term" value="F:DNA binding"/>
    <property type="evidence" value="ECO:0007669"/>
    <property type="project" value="UniProtKB-KW"/>
</dbReference>
<dbReference type="InterPro" id="IPR003593">
    <property type="entry name" value="AAA+_ATPase"/>
</dbReference>
<feature type="domain" description="FtsK" evidence="10">
    <location>
        <begin position="439"/>
        <end position="635"/>
    </location>
</feature>
<dbReference type="GO" id="GO:0005524">
    <property type="term" value="F:ATP binding"/>
    <property type="evidence" value="ECO:0007669"/>
    <property type="project" value="UniProtKB-UniRule"/>
</dbReference>
<dbReference type="Pfam" id="PF09397">
    <property type="entry name" value="FtsK_gamma"/>
    <property type="match status" value="1"/>
</dbReference>
<dbReference type="InterPro" id="IPR041027">
    <property type="entry name" value="FtsK_alpha"/>
</dbReference>
<dbReference type="SUPFAM" id="SSF46785">
    <property type="entry name" value="Winged helix' DNA-binding domain"/>
    <property type="match status" value="1"/>
</dbReference>
<dbReference type="PROSITE" id="PS50901">
    <property type="entry name" value="FTSK"/>
    <property type="match status" value="1"/>
</dbReference>
<dbReference type="GO" id="GO:0016020">
    <property type="term" value="C:membrane"/>
    <property type="evidence" value="ECO:0007669"/>
    <property type="project" value="UniProtKB-SubCell"/>
</dbReference>
<name>A0A6M0Q1I6_9BACI</name>
<dbReference type="SMART" id="SM00843">
    <property type="entry name" value="Ftsk_gamma"/>
    <property type="match status" value="1"/>
</dbReference>
<feature type="transmembrane region" description="Helical" evidence="9">
    <location>
        <begin position="86"/>
        <end position="105"/>
    </location>
</feature>
<dbReference type="PANTHER" id="PTHR22683">
    <property type="entry name" value="SPORULATION PROTEIN RELATED"/>
    <property type="match status" value="1"/>
</dbReference>
<dbReference type="InterPro" id="IPR002543">
    <property type="entry name" value="FtsK_dom"/>
</dbReference>
<dbReference type="Gene3D" id="1.10.10.10">
    <property type="entry name" value="Winged helix-like DNA-binding domain superfamily/Winged helix DNA-binding domain"/>
    <property type="match status" value="1"/>
</dbReference>
<dbReference type="Pfam" id="PF01580">
    <property type="entry name" value="FtsK_SpoIIIE"/>
    <property type="match status" value="1"/>
</dbReference>
<keyword evidence="6" id="KW-0238">DNA-binding</keyword>
<evidence type="ECO:0000256" key="4">
    <source>
        <dbReference type="ARBA" id="ARBA00022829"/>
    </source>
</evidence>
<dbReference type="EMBL" id="JAAIWM010000001">
    <property type="protein sequence ID" value="NEY70175.1"/>
    <property type="molecule type" value="Genomic_DNA"/>
</dbReference>
<evidence type="ECO:0000256" key="6">
    <source>
        <dbReference type="ARBA" id="ARBA00023125"/>
    </source>
</evidence>
<dbReference type="Pfam" id="PF17854">
    <property type="entry name" value="FtsK_alpha"/>
    <property type="match status" value="1"/>
</dbReference>
<dbReference type="SMART" id="SM00382">
    <property type="entry name" value="AAA"/>
    <property type="match status" value="1"/>
</dbReference>
<evidence type="ECO:0000313" key="12">
    <source>
        <dbReference type="Proteomes" id="UP000481043"/>
    </source>
</evidence>
<feature type="compositionally biased region" description="Acidic residues" evidence="8">
    <location>
        <begin position="238"/>
        <end position="252"/>
    </location>
</feature>
<dbReference type="InterPro" id="IPR036388">
    <property type="entry name" value="WH-like_DNA-bd_sf"/>
</dbReference>
<dbReference type="Gene3D" id="3.30.980.40">
    <property type="match status" value="1"/>
</dbReference>
<keyword evidence="4" id="KW-0159">Chromosome partition</keyword>
<dbReference type="Gene3D" id="3.40.50.300">
    <property type="entry name" value="P-loop containing nucleotide triphosphate hydrolases"/>
    <property type="match status" value="1"/>
</dbReference>
<organism evidence="11 12">
    <name type="scientific">Bacillus mesophilus</name>
    <dbReference type="NCBI Taxonomy" id="1808955"/>
    <lineage>
        <taxon>Bacteria</taxon>
        <taxon>Bacillati</taxon>
        <taxon>Bacillota</taxon>
        <taxon>Bacilli</taxon>
        <taxon>Bacillales</taxon>
        <taxon>Bacillaceae</taxon>
        <taxon>Bacillus</taxon>
    </lineage>
</organism>
<keyword evidence="9" id="KW-1133">Transmembrane helix</keyword>
<evidence type="ECO:0000313" key="11">
    <source>
        <dbReference type="EMBL" id="NEY70175.1"/>
    </source>
</evidence>
<dbReference type="Proteomes" id="UP000481043">
    <property type="component" value="Unassembled WGS sequence"/>
</dbReference>
<dbReference type="CDD" id="cd01127">
    <property type="entry name" value="TrwB_TraG_TraD_VirD4"/>
    <property type="match status" value="1"/>
</dbReference>
<gene>
    <name evidence="11" type="ORF">G4D63_00345</name>
</gene>
<protein>
    <submittedName>
        <fullName evidence="11">DNA translocase FtsK</fullName>
    </submittedName>
</protein>
<feature type="transmembrane region" description="Helical" evidence="9">
    <location>
        <begin position="21"/>
        <end position="43"/>
    </location>
</feature>
<feature type="binding site" evidence="7">
    <location>
        <begin position="456"/>
        <end position="463"/>
    </location>
    <ligand>
        <name>ATP</name>
        <dbReference type="ChEBI" id="CHEBI:30616"/>
    </ligand>
</feature>
<keyword evidence="3 7" id="KW-0547">Nucleotide-binding</keyword>
<comment type="similarity">
    <text evidence="2">Belongs to the FtsK/SpoIIIE/SftA family.</text>
</comment>
<dbReference type="InterPro" id="IPR018541">
    <property type="entry name" value="Ftsk_gamma"/>
</dbReference>
<proteinExistence type="inferred from homology"/>
<evidence type="ECO:0000256" key="5">
    <source>
        <dbReference type="ARBA" id="ARBA00022840"/>
    </source>
</evidence>
<dbReference type="InterPro" id="IPR036390">
    <property type="entry name" value="WH_DNA-bd_sf"/>
</dbReference>
<evidence type="ECO:0000256" key="7">
    <source>
        <dbReference type="PROSITE-ProRule" id="PRU00289"/>
    </source>
</evidence>
<accession>A0A6M0Q1I6</accession>
<dbReference type="InterPro" id="IPR027417">
    <property type="entry name" value="P-loop_NTPase"/>
</dbReference>
<keyword evidence="9" id="KW-0812">Transmembrane</keyword>
<evidence type="ECO:0000256" key="3">
    <source>
        <dbReference type="ARBA" id="ARBA00022741"/>
    </source>
</evidence>
<dbReference type="PANTHER" id="PTHR22683:SF41">
    <property type="entry name" value="DNA TRANSLOCASE FTSK"/>
    <property type="match status" value="1"/>
</dbReference>
<feature type="transmembrane region" description="Helical" evidence="9">
    <location>
        <begin position="164"/>
        <end position="182"/>
    </location>
</feature>
<sequence length="775" mass="86198">MAKQKQRQKRNKQEWKHTIKFELIGLTLFALTCIGISGLGMVGQSLTTFTRFFLGEWYIVLLLGLLCMSIYYIWKRQNPFLFHRRLIGLYFIISALLLFSHVNLFDDIIKDGVFSEPSVIRNTFELFMSEVAGETATHDLGGGMVGAVLFALFHVLFAAKGTELIAVLFMVIGAILLTGKSLKDVTAKVITPVLLFIRQQFEGFVSDIQSTFQRIGKKNALAKTKKRKESSKKKEETEGNEVIEEEDEEEDPIIQPIISNFQDQTKNKTSTESVPPVKKQDQPQDEEVEAPKLTFTEEENPDYLLPPFDLLALPNNQSSGHDNELIRTNIRKLERTFESFGVKARVKKVHLGPAVTKYEVYPDVGVKVSKIVNLSDDLALALAAKDIRIEAPIPGKSAIGIEVPNEEVSMVTLREVIDTPHSSNKEAKLLIGLGRDISGEAVVSELNKMPHLLVAGATGSGKSVCINGIITSILMRTKPHEVKMMMIDPKMVELNVYNGIPHLLAPVVTDARKASQALKKVVSEMERRYELFSHTGTRNIEGYNEYIKRQNAEEAEKQPLLPFIVVIVDELADLMMVASSDVEDAITRLAQMARAAGIHLIIATQRPSVDVITGVIKANIPSRIAFSVSSQTDSRTILDMGGAEKLLGKGDMLFLPAGMSKPVRVQGAFLSDQEVEDVVDYVISQQKAQYQENMIPSEVTTVTNEVDDDLYDEAVQLVVEMQTASVSMLQRRFRVGYTRAARLIDAMEARGVVGPYEGSKPREVLIVKKNEEATS</sequence>
<keyword evidence="12" id="KW-1185">Reference proteome</keyword>
<dbReference type="RefSeq" id="WP_163176561.1">
    <property type="nucleotide sequence ID" value="NZ_JAAIWM010000001.1"/>
</dbReference>
<evidence type="ECO:0000256" key="8">
    <source>
        <dbReference type="SAM" id="MobiDB-lite"/>
    </source>
</evidence>
<dbReference type="GO" id="GO:0007059">
    <property type="term" value="P:chromosome segregation"/>
    <property type="evidence" value="ECO:0007669"/>
    <property type="project" value="UniProtKB-KW"/>
</dbReference>
<feature type="transmembrane region" description="Helical" evidence="9">
    <location>
        <begin position="55"/>
        <end position="74"/>
    </location>
</feature>
<keyword evidence="9" id="KW-0472">Membrane</keyword>
<evidence type="ECO:0000256" key="9">
    <source>
        <dbReference type="SAM" id="Phobius"/>
    </source>
</evidence>
<evidence type="ECO:0000256" key="2">
    <source>
        <dbReference type="ARBA" id="ARBA00006474"/>
    </source>
</evidence>
<dbReference type="SUPFAM" id="SSF52540">
    <property type="entry name" value="P-loop containing nucleoside triphosphate hydrolases"/>
    <property type="match status" value="1"/>
</dbReference>
<comment type="caution">
    <text evidence="11">The sequence shown here is derived from an EMBL/GenBank/DDBJ whole genome shotgun (WGS) entry which is preliminary data.</text>
</comment>
<feature type="compositionally biased region" description="Polar residues" evidence="8">
    <location>
        <begin position="257"/>
        <end position="273"/>
    </location>
</feature>
<dbReference type="InterPro" id="IPR050206">
    <property type="entry name" value="FtsK/SpoIIIE/SftA"/>
</dbReference>
<evidence type="ECO:0000256" key="1">
    <source>
        <dbReference type="ARBA" id="ARBA00004141"/>
    </source>
</evidence>